<protein>
    <submittedName>
        <fullName evidence="4">Alpha/beta hydrolase</fullName>
    </submittedName>
    <submittedName>
        <fullName evidence="3">Lipase</fullName>
    </submittedName>
</protein>
<comment type="caution">
    <text evidence="3">The sequence shown here is derived from an EMBL/GenBank/DDBJ whole genome shotgun (WGS) entry which is preliminary data.</text>
</comment>
<dbReference type="Proteomes" id="UP001569512">
    <property type="component" value="Unassembled WGS sequence"/>
</dbReference>
<keyword evidence="6" id="KW-1185">Reference proteome</keyword>
<dbReference type="Pfam" id="PF07859">
    <property type="entry name" value="Abhydrolase_3"/>
    <property type="match status" value="1"/>
</dbReference>
<dbReference type="SUPFAM" id="SSF53474">
    <property type="entry name" value="alpha/beta-Hydrolases"/>
    <property type="match status" value="1"/>
</dbReference>
<dbReference type="EMBL" id="LJRO01000384">
    <property type="protein sequence ID" value="KPY94275.1"/>
    <property type="molecule type" value="Genomic_DNA"/>
</dbReference>
<dbReference type="InterPro" id="IPR029058">
    <property type="entry name" value="AB_hydrolase_fold"/>
</dbReference>
<dbReference type="RefSeq" id="WP_024671276.1">
    <property type="nucleotide sequence ID" value="NZ_AVEE02000228.1"/>
</dbReference>
<proteinExistence type="predicted"/>
<feature type="domain" description="Alpha/beta hydrolase fold-3" evidence="2">
    <location>
        <begin position="81"/>
        <end position="291"/>
    </location>
</feature>
<gene>
    <name evidence="4" type="ORF">ACDH53_11125</name>
    <name evidence="3" type="ORF">ALO43_04188</name>
</gene>
<evidence type="ECO:0000313" key="6">
    <source>
        <dbReference type="Proteomes" id="UP001569512"/>
    </source>
</evidence>
<dbReference type="AlphaFoldDB" id="A0AA40P2A2"/>
<organism evidence="3 5">
    <name type="scientific">Pseudomonas tremae</name>
    <dbReference type="NCBI Taxonomy" id="200454"/>
    <lineage>
        <taxon>Bacteria</taxon>
        <taxon>Pseudomonadati</taxon>
        <taxon>Pseudomonadota</taxon>
        <taxon>Gammaproteobacteria</taxon>
        <taxon>Pseudomonadales</taxon>
        <taxon>Pseudomonadaceae</taxon>
        <taxon>Pseudomonas</taxon>
    </lineage>
</organism>
<accession>A0AA40P2A2</accession>
<evidence type="ECO:0000313" key="5">
    <source>
        <dbReference type="Proteomes" id="UP000050523"/>
    </source>
</evidence>
<dbReference type="PANTHER" id="PTHR48081:SF8">
    <property type="entry name" value="ALPHA_BETA HYDROLASE FOLD-3 DOMAIN-CONTAINING PROTEIN-RELATED"/>
    <property type="match status" value="1"/>
</dbReference>
<dbReference type="Proteomes" id="UP000050523">
    <property type="component" value="Unassembled WGS sequence"/>
</dbReference>
<dbReference type="InterPro" id="IPR050300">
    <property type="entry name" value="GDXG_lipolytic_enzyme"/>
</dbReference>
<keyword evidence="1 4" id="KW-0378">Hydrolase</keyword>
<name>A0AA40P2A2_9PSED</name>
<reference evidence="3 5" key="1">
    <citation type="submission" date="2015-09" db="EMBL/GenBank/DDBJ databases">
        <title>Genome announcement of multiple Pseudomonas syringae strains.</title>
        <authorList>
            <person name="Thakur S."/>
            <person name="Wang P.W."/>
            <person name="Gong Y."/>
            <person name="Weir B.S."/>
            <person name="Guttman D.S."/>
        </authorList>
    </citation>
    <scope>NUCLEOTIDE SEQUENCE [LARGE SCALE GENOMIC DNA]</scope>
    <source>
        <strain evidence="3 5">ICMP9151</strain>
    </source>
</reference>
<evidence type="ECO:0000256" key="1">
    <source>
        <dbReference type="ARBA" id="ARBA00022801"/>
    </source>
</evidence>
<dbReference type="EMBL" id="JBGMSU010000003">
    <property type="protein sequence ID" value="MFA0937979.1"/>
    <property type="molecule type" value="Genomic_DNA"/>
</dbReference>
<dbReference type="GO" id="GO:0016787">
    <property type="term" value="F:hydrolase activity"/>
    <property type="evidence" value="ECO:0007669"/>
    <property type="project" value="UniProtKB-KW"/>
</dbReference>
<dbReference type="Gene3D" id="3.40.50.1820">
    <property type="entry name" value="alpha/beta hydrolase"/>
    <property type="match status" value="1"/>
</dbReference>
<dbReference type="PANTHER" id="PTHR48081">
    <property type="entry name" value="AB HYDROLASE SUPERFAMILY PROTEIN C4A8.06C"/>
    <property type="match status" value="1"/>
</dbReference>
<dbReference type="InterPro" id="IPR013094">
    <property type="entry name" value="AB_hydrolase_3"/>
</dbReference>
<sequence>MDAHELLDPAYHSFMDEPSSNWTSETLPGIRTRVGSAWTTTTASRSEQYWTAGEPGEGIRLCIYRPGLPPGNSNNSKLPAILYIHGGGFVLGSPEMADDYLAELAIELQAIVVAVDYRLAPEHPFPIPLEDCHAALEWTFCNGPKLNIDIRNVVIMGHSAGGGLAAALAILARNTATHEIGGLVLIYPMLDHRTGSPDSSSPNPTTGTLSWSRQANHFCWECLRGSYALNDDRATLFSPALADDLSGLPATFICVGALDLFLEEDLAFGLTLSRSGVPVELHVYQGVPHMFDQLPGEQTRQATQDITRALGRMIAAKPA</sequence>
<evidence type="ECO:0000313" key="4">
    <source>
        <dbReference type="EMBL" id="MFA0937979.1"/>
    </source>
</evidence>
<evidence type="ECO:0000259" key="2">
    <source>
        <dbReference type="Pfam" id="PF07859"/>
    </source>
</evidence>
<reference evidence="4 6" key="2">
    <citation type="submission" date="2024-06" db="EMBL/GenBank/DDBJ databases">
        <title>Genome sequences for Pseudomonas syringae strains with characterized LPS.</title>
        <authorList>
            <person name="Baltrus D.A."/>
            <person name="Krings L."/>
        </authorList>
    </citation>
    <scope>NUCLEOTIDE SEQUENCE [LARGE SCALE GENOMIC DNA]</scope>
    <source>
        <strain evidence="4 6">NCPPB2708</strain>
    </source>
</reference>
<evidence type="ECO:0000313" key="3">
    <source>
        <dbReference type="EMBL" id="KPY94275.1"/>
    </source>
</evidence>